<gene>
    <name evidence="1" type="ORF">rsdtw13_22630</name>
</gene>
<comment type="caution">
    <text evidence="1">The sequence shown here is derived from an EMBL/GenBank/DDBJ whole genome shotgun (WGS) entry which is preliminary data.</text>
</comment>
<accession>A0ACB5RCL6</accession>
<organism evidence="1 2">
    <name type="scientific">Inconstantimicrobium mannanitabidum</name>
    <dbReference type="NCBI Taxonomy" id="1604901"/>
    <lineage>
        <taxon>Bacteria</taxon>
        <taxon>Bacillati</taxon>
        <taxon>Bacillota</taxon>
        <taxon>Clostridia</taxon>
        <taxon>Eubacteriales</taxon>
        <taxon>Clostridiaceae</taxon>
        <taxon>Inconstantimicrobium</taxon>
    </lineage>
</organism>
<reference evidence="1" key="1">
    <citation type="journal article" date="2025" name="Int. J. Syst. Evol. Microbiol.">
        <title>Inconstantimicrobium mannanitabidum sp. nov., a novel member of the family Clostridiaceae isolated from anoxic soil under the treatment of reductive soil disinfestation.</title>
        <authorList>
            <person name="Ueki A."/>
            <person name="Tonouchi A."/>
            <person name="Honma S."/>
            <person name="Kaku N."/>
            <person name="Ueki K."/>
        </authorList>
    </citation>
    <scope>NUCLEOTIDE SEQUENCE</scope>
    <source>
        <strain evidence="1">TW13</strain>
    </source>
</reference>
<sequence>MKKVIKLVATALVMSSMLLAGCSSKSEGTSAKNDSKKEVKVGFVYIGDVNDGGYTQAHDTGRKYLEKETGVKTIYKESVKEDKAAVEQVVDDLVDQGANVIVGTSFGFQDGILESAKKYPDVKFLHCSGYELNDNMAQYFGRMYQARYLSGIVAGMKTKSNTVGYVGAFPIPEVIRGINAFTLGLRSVNPKATVKVVWTNTWYDPAKEKDAALALIDKGADVIAQHQDSLGPQQAAESKGVFSIGYDTDMSKSAPKSVLTSTTFDWGKYYVKEIKEIQAGNFKSEKYWGGIETGMVDITPLTSLAPAGAQAKVDAAKADIISGKNKIFVGPIKDQTGAVKVPAGTTMKDDEIWNMKWFVEGVDGSIPKN</sequence>
<evidence type="ECO:0000313" key="1">
    <source>
        <dbReference type="EMBL" id="GKX67005.1"/>
    </source>
</evidence>
<dbReference type="EMBL" id="BROD01000001">
    <property type="protein sequence ID" value="GKX67005.1"/>
    <property type="molecule type" value="Genomic_DNA"/>
</dbReference>
<proteinExistence type="predicted"/>
<name>A0ACB5RCL6_9CLOT</name>
<dbReference type="Proteomes" id="UP001058074">
    <property type="component" value="Unassembled WGS sequence"/>
</dbReference>
<protein>
    <submittedName>
        <fullName evidence="1">BMP family ABC transporter substrate-binding protein</fullName>
    </submittedName>
</protein>
<keyword evidence="2" id="KW-1185">Reference proteome</keyword>
<evidence type="ECO:0000313" key="2">
    <source>
        <dbReference type="Proteomes" id="UP001058074"/>
    </source>
</evidence>